<evidence type="ECO:0000313" key="3">
    <source>
        <dbReference type="Proteomes" id="UP000187323"/>
    </source>
</evidence>
<evidence type="ECO:0000259" key="1">
    <source>
        <dbReference type="Pfam" id="PF13271"/>
    </source>
</evidence>
<feature type="domain" description="DUF4062" evidence="1">
    <location>
        <begin position="2"/>
        <end position="71"/>
    </location>
</feature>
<dbReference type="Proteomes" id="UP000187323">
    <property type="component" value="Unassembled WGS sequence"/>
</dbReference>
<comment type="caution">
    <text evidence="2">The sequence shown here is derived from an EMBL/GenBank/DDBJ whole genome shotgun (WGS) entry which is preliminary data.</text>
</comment>
<reference evidence="2 3" key="1">
    <citation type="submission" date="2016-10" db="EMBL/GenBank/DDBJ databases">
        <title>Paenibacillus species isolates.</title>
        <authorList>
            <person name="Beno S.M."/>
        </authorList>
    </citation>
    <scope>NUCLEOTIDE SEQUENCE [LARGE SCALE GENOMIC DNA]</scope>
    <source>
        <strain evidence="2 3">FSL H7-0918</strain>
    </source>
</reference>
<dbReference type="AlphaFoldDB" id="A0AB36J8N6"/>
<dbReference type="RefSeq" id="WP_076139009.1">
    <property type="nucleotide sequence ID" value="NZ_MPTO01000056.1"/>
</dbReference>
<dbReference type="Pfam" id="PF13271">
    <property type="entry name" value="DUF4062"/>
    <property type="match status" value="1"/>
</dbReference>
<protein>
    <recommendedName>
        <fullName evidence="1">DUF4062 domain-containing protein</fullName>
    </recommendedName>
</protein>
<gene>
    <name evidence="2" type="ORF">BSK47_31665</name>
</gene>
<evidence type="ECO:0000313" key="2">
    <source>
        <dbReference type="EMBL" id="OME09808.1"/>
    </source>
</evidence>
<proteinExistence type="predicted"/>
<accession>A0AB36J8N6</accession>
<dbReference type="EMBL" id="MPTO01000056">
    <property type="protein sequence ID" value="OME09808.1"/>
    <property type="molecule type" value="Genomic_DNA"/>
</dbReference>
<sequence length="446" mass="51652">MKIFISSTSHDLSDFRALIVDRLERRGHEVIYHESPTFPANTGLHSHDHCIKAINHADIVLCIIDRRYGGIYEGKFNFVIDPFKIKAGSAELEITVPSDRLSITWCELIEAYNQNKQVMTFARQRTLDEKHTRRKNQSIKDFEPAYVQANEVFDLLDWITKKKTNNWIASFENIVDFEKKLEVWITEVEKSLIFAANDNEVTNNELIENPPVSEVEIEDYEEVENVGNGEEDSNPIDKMMKRNEKGKYLKINGKRYYLKQDDLENYRSTKRITLIVEGNSDKSILNVIVRQLNLLSEINIVSIQGSFSQVKNINEFLETYIEPTNSVVVVLDKSEITRAVNLFNEVHEKIDGKVIFIEADPRIEEWLFVGLSEYSEENNEFKSSSTGWKLRLINRAIKGNYDLLANNYDLELAMSSSQSLEIFASLLMSLDRDNIINPFIQVREVY</sequence>
<name>A0AB36J8N6_9BACL</name>
<organism evidence="2 3">
    <name type="scientific">Paenibacillus odorifer</name>
    <dbReference type="NCBI Taxonomy" id="189426"/>
    <lineage>
        <taxon>Bacteria</taxon>
        <taxon>Bacillati</taxon>
        <taxon>Bacillota</taxon>
        <taxon>Bacilli</taxon>
        <taxon>Bacillales</taxon>
        <taxon>Paenibacillaceae</taxon>
        <taxon>Paenibacillus</taxon>
    </lineage>
</organism>
<dbReference type="InterPro" id="IPR025139">
    <property type="entry name" value="DUF4062"/>
</dbReference>